<dbReference type="RefSeq" id="WP_015204787.1">
    <property type="nucleotide sequence ID" value="NC_019753.1"/>
</dbReference>
<dbReference type="EMBL" id="CP003620">
    <property type="protein sequence ID" value="AFZ14687.1"/>
    <property type="molecule type" value="Genomic_DNA"/>
</dbReference>
<protein>
    <recommendedName>
        <fullName evidence="5">TonB family protein</fullName>
    </recommendedName>
</protein>
<dbReference type="OrthoDB" id="468569at2"/>
<feature type="compositionally biased region" description="Low complexity" evidence="1">
    <location>
        <begin position="247"/>
        <end position="278"/>
    </location>
</feature>
<feature type="compositionally biased region" description="Low complexity" evidence="1">
    <location>
        <begin position="160"/>
        <end position="170"/>
    </location>
</feature>
<dbReference type="Proteomes" id="UP000010472">
    <property type="component" value="Chromosome"/>
</dbReference>
<keyword evidence="2" id="KW-0812">Transmembrane</keyword>
<sequence>MKLNAHVPMSQQLNNDPPALFPLVTLGSVIIHCLALWMINLMINGKQTAEVSAKLVPVQLIELQATDIPAKGDISIEKPSTGKLFPEKLATPSPLTTAKTRPINPSFPAANNQLDSTQPQATILKPRLIAPPVISKLDLKPTPKTFPSVEKGDKLRRRSPSQTSRSPLPSAFKTPSSNTSSLRQVNPNQDSPRVANGGSQPALAPKNLASTVNSNQGSRGESRQDSSGSPTPTQGNISQGNDLNARSQPTNNQQTSPSPSSQQQQASSVAESSQPQQSGGLVATLSNILPANRGKDIPEKLAKPYQQEKQLDYIPLPSSKDTTNQAVVLQVVVLIDDTGKPEVQSTQVLQGSKTIDSQQLAQDVIKDWKFEPAYQGNQPVYSLLQVVLTLEPQPA</sequence>
<evidence type="ECO:0000313" key="4">
    <source>
        <dbReference type="Proteomes" id="UP000010472"/>
    </source>
</evidence>
<feature type="transmembrane region" description="Helical" evidence="2">
    <location>
        <begin position="20"/>
        <end position="39"/>
    </location>
</feature>
<keyword evidence="2" id="KW-0472">Membrane</keyword>
<reference evidence="3 4" key="1">
    <citation type="submission" date="2012-06" db="EMBL/GenBank/DDBJ databases">
        <title>Finished chromosome of genome of Crinalium epipsammum PCC 9333.</title>
        <authorList>
            <consortium name="US DOE Joint Genome Institute"/>
            <person name="Gugger M."/>
            <person name="Coursin T."/>
            <person name="Rippka R."/>
            <person name="Tandeau De Marsac N."/>
            <person name="Huntemann M."/>
            <person name="Wei C.-L."/>
            <person name="Han J."/>
            <person name="Detter J.C."/>
            <person name="Han C."/>
            <person name="Tapia R."/>
            <person name="Davenport K."/>
            <person name="Daligault H."/>
            <person name="Erkkila T."/>
            <person name="Gu W."/>
            <person name="Munk A.C.C."/>
            <person name="Teshima H."/>
            <person name="Xu Y."/>
            <person name="Chain P."/>
            <person name="Chen A."/>
            <person name="Krypides N."/>
            <person name="Mavromatis K."/>
            <person name="Markowitz V."/>
            <person name="Szeto E."/>
            <person name="Ivanova N."/>
            <person name="Mikhailova N."/>
            <person name="Ovchinnikova G."/>
            <person name="Pagani I."/>
            <person name="Pati A."/>
            <person name="Goodwin L."/>
            <person name="Peters L."/>
            <person name="Pitluck S."/>
            <person name="Woyke T."/>
            <person name="Kerfeld C."/>
        </authorList>
    </citation>
    <scope>NUCLEOTIDE SEQUENCE [LARGE SCALE GENOMIC DNA]</scope>
    <source>
        <strain evidence="3 4">PCC 9333</strain>
    </source>
</reference>
<keyword evidence="2" id="KW-1133">Transmembrane helix</keyword>
<evidence type="ECO:0000256" key="2">
    <source>
        <dbReference type="SAM" id="Phobius"/>
    </source>
</evidence>
<name>K9W4L7_9CYAN</name>
<dbReference type="HOGENOM" id="CLU_843874_0_0_3"/>
<organism evidence="3 4">
    <name type="scientific">Crinalium epipsammum PCC 9333</name>
    <dbReference type="NCBI Taxonomy" id="1173022"/>
    <lineage>
        <taxon>Bacteria</taxon>
        <taxon>Bacillati</taxon>
        <taxon>Cyanobacteriota</taxon>
        <taxon>Cyanophyceae</taxon>
        <taxon>Gomontiellales</taxon>
        <taxon>Gomontiellaceae</taxon>
        <taxon>Crinalium</taxon>
    </lineage>
</organism>
<dbReference type="AlphaFoldDB" id="K9W4L7"/>
<evidence type="ECO:0008006" key="5">
    <source>
        <dbReference type="Google" id="ProtNLM"/>
    </source>
</evidence>
<dbReference type="eggNOG" id="ENOG5033CCD">
    <property type="taxonomic scope" value="Bacteria"/>
</dbReference>
<feature type="compositionally biased region" description="Polar residues" evidence="1">
    <location>
        <begin position="173"/>
        <end position="191"/>
    </location>
</feature>
<gene>
    <name evidence="3" type="ORF">Cri9333_3878</name>
</gene>
<accession>K9W4L7</accession>
<proteinExistence type="predicted"/>
<dbReference type="KEGG" id="cep:Cri9333_3878"/>
<feature type="compositionally biased region" description="Polar residues" evidence="1">
    <location>
        <begin position="208"/>
        <end position="246"/>
    </location>
</feature>
<evidence type="ECO:0000313" key="3">
    <source>
        <dbReference type="EMBL" id="AFZ14687.1"/>
    </source>
</evidence>
<evidence type="ECO:0000256" key="1">
    <source>
        <dbReference type="SAM" id="MobiDB-lite"/>
    </source>
</evidence>
<keyword evidence="4" id="KW-1185">Reference proteome</keyword>
<feature type="region of interest" description="Disordered" evidence="1">
    <location>
        <begin position="135"/>
        <end position="278"/>
    </location>
</feature>